<dbReference type="AlphaFoldDB" id="A0A919PR04"/>
<protein>
    <submittedName>
        <fullName evidence="2">Uncharacterized protein</fullName>
    </submittedName>
</protein>
<keyword evidence="1" id="KW-0472">Membrane</keyword>
<evidence type="ECO:0000313" key="3">
    <source>
        <dbReference type="Proteomes" id="UP000660611"/>
    </source>
</evidence>
<name>A0A919PR04_9ACTN</name>
<keyword evidence="1" id="KW-0812">Transmembrane</keyword>
<gene>
    <name evidence="2" type="ORF">Dsi01nite_066780</name>
</gene>
<keyword evidence="3" id="KW-1185">Reference proteome</keyword>
<accession>A0A919PR04</accession>
<comment type="caution">
    <text evidence="2">The sequence shown here is derived from an EMBL/GenBank/DDBJ whole genome shotgun (WGS) entry which is preliminary data.</text>
</comment>
<dbReference type="Proteomes" id="UP000660611">
    <property type="component" value="Unassembled WGS sequence"/>
</dbReference>
<reference evidence="2" key="1">
    <citation type="submission" date="2021-01" db="EMBL/GenBank/DDBJ databases">
        <title>Whole genome shotgun sequence of Dactylosporangium siamense NBRC 106093.</title>
        <authorList>
            <person name="Komaki H."/>
            <person name="Tamura T."/>
        </authorList>
    </citation>
    <scope>NUCLEOTIDE SEQUENCE</scope>
    <source>
        <strain evidence="2">NBRC 106093</strain>
    </source>
</reference>
<dbReference type="EMBL" id="BONQ01000107">
    <property type="protein sequence ID" value="GIG48637.1"/>
    <property type="molecule type" value="Genomic_DNA"/>
</dbReference>
<organism evidence="2 3">
    <name type="scientific">Dactylosporangium siamense</name>
    <dbReference type="NCBI Taxonomy" id="685454"/>
    <lineage>
        <taxon>Bacteria</taxon>
        <taxon>Bacillati</taxon>
        <taxon>Actinomycetota</taxon>
        <taxon>Actinomycetes</taxon>
        <taxon>Micromonosporales</taxon>
        <taxon>Micromonosporaceae</taxon>
        <taxon>Dactylosporangium</taxon>
    </lineage>
</organism>
<feature type="transmembrane region" description="Helical" evidence="1">
    <location>
        <begin position="230"/>
        <end position="249"/>
    </location>
</feature>
<evidence type="ECO:0000256" key="1">
    <source>
        <dbReference type="SAM" id="Phobius"/>
    </source>
</evidence>
<proteinExistence type="predicted"/>
<evidence type="ECO:0000313" key="2">
    <source>
        <dbReference type="EMBL" id="GIG48637.1"/>
    </source>
</evidence>
<feature type="transmembrane region" description="Helical" evidence="1">
    <location>
        <begin position="69"/>
        <end position="95"/>
    </location>
</feature>
<keyword evidence="1" id="KW-1133">Transmembrane helix</keyword>
<feature type="transmembrane region" description="Helical" evidence="1">
    <location>
        <begin position="261"/>
        <end position="284"/>
    </location>
</feature>
<sequence>MEEPTNELERRYRRLLRWYPRAFRKDVGAELVTTLLDAAEPGQRRPSRRAAADLVKGGLRQRFRLPIGIAPRVVAVLAALVVGAMGAAAGGWAAWLTSPGLPGDAEAKQIIGTAMGVPYDQDLNRSVGLLGGLVPPDGSSPAYVGNVESRDVPGSTTDVVARRLTAAGWKFRPAVDPPLTSAGSAVSASRDGLVIWVRWMDIPASAEPPGTFLSIEIVQEEPALAPAGFAAGWLIGALGGWLFAAATIYRIRRHGVMVQVLAALLTTGAMALFLLPTLVAYLGLWSLGQPERYLRPPWAGYVLWPLHWLTLLGLAATATLVALSLIRPGKAAATDLGPQPTG</sequence>
<feature type="transmembrane region" description="Helical" evidence="1">
    <location>
        <begin position="304"/>
        <end position="326"/>
    </location>
</feature>